<dbReference type="SUPFAM" id="SSF51905">
    <property type="entry name" value="FAD/NAD(P)-binding domain"/>
    <property type="match status" value="1"/>
</dbReference>
<keyword evidence="5" id="KW-0560">Oxidoreductase</keyword>
<feature type="transmembrane region" description="Helical" evidence="6">
    <location>
        <begin position="490"/>
        <end position="516"/>
    </location>
</feature>
<keyword evidence="3" id="KW-0285">Flavoprotein</keyword>
<dbReference type="PANTHER" id="PTHR47356:SF2">
    <property type="entry name" value="FAD-BINDING DOMAIN-CONTAINING PROTEIN-RELATED"/>
    <property type="match status" value="1"/>
</dbReference>
<feature type="transmembrane region" description="Helical" evidence="6">
    <location>
        <begin position="376"/>
        <end position="397"/>
    </location>
</feature>
<comment type="cofactor">
    <cofactor evidence="1">
        <name>FAD</name>
        <dbReference type="ChEBI" id="CHEBI:57692"/>
    </cofactor>
</comment>
<feature type="transmembrane region" description="Helical" evidence="6">
    <location>
        <begin position="417"/>
        <end position="435"/>
    </location>
</feature>
<dbReference type="PANTHER" id="PTHR47356">
    <property type="entry name" value="FAD-DEPENDENT MONOOXYGENASE ASQG-RELATED"/>
    <property type="match status" value="1"/>
</dbReference>
<dbReference type="RefSeq" id="XP_003666021.1">
    <property type="nucleotide sequence ID" value="XM_003665973.1"/>
</dbReference>
<dbReference type="STRING" id="573729.G2QLE5"/>
<dbReference type="InterPro" id="IPR002938">
    <property type="entry name" value="FAD-bd"/>
</dbReference>
<dbReference type="Gene3D" id="3.50.50.60">
    <property type="entry name" value="FAD/NAD(P)-binding domain"/>
    <property type="match status" value="1"/>
</dbReference>
<dbReference type="OrthoDB" id="10029326at2759"/>
<evidence type="ECO:0000256" key="5">
    <source>
        <dbReference type="ARBA" id="ARBA00023002"/>
    </source>
</evidence>
<comment type="similarity">
    <text evidence="2">Belongs to the paxM FAD-dependent monooxygenase family.</text>
</comment>
<dbReference type="GeneID" id="11506380"/>
<evidence type="ECO:0000256" key="2">
    <source>
        <dbReference type="ARBA" id="ARBA00007992"/>
    </source>
</evidence>
<protein>
    <recommendedName>
        <fullName evidence="7">FAD-binding domain-containing protein</fullName>
    </recommendedName>
</protein>
<dbReference type="InParanoid" id="G2QLE5"/>
<dbReference type="OMA" id="YYALEHI"/>
<evidence type="ECO:0000256" key="4">
    <source>
        <dbReference type="ARBA" id="ARBA00022827"/>
    </source>
</evidence>
<feature type="domain" description="FAD-binding" evidence="7">
    <location>
        <begin position="92"/>
        <end position="142"/>
    </location>
</feature>
<keyword evidence="4" id="KW-0274">FAD</keyword>
<dbReference type="InterPro" id="IPR050562">
    <property type="entry name" value="FAD_mOase_fung"/>
</dbReference>
<keyword evidence="9" id="KW-1185">Reference proteome</keyword>
<feature type="transmembrane region" description="Helical" evidence="6">
    <location>
        <begin position="569"/>
        <end position="595"/>
    </location>
</feature>
<feature type="transmembrane region" description="Helical" evidence="6">
    <location>
        <begin position="447"/>
        <end position="469"/>
    </location>
</feature>
<dbReference type="KEGG" id="mtm:MYCTH_2310362"/>
<reference evidence="8 9" key="1">
    <citation type="journal article" date="2011" name="Nat. Biotechnol.">
        <title>Comparative genomic analysis of the thermophilic biomass-degrading fungi Myceliophthora thermophila and Thielavia terrestris.</title>
        <authorList>
            <person name="Berka R.M."/>
            <person name="Grigoriev I.V."/>
            <person name="Otillar R."/>
            <person name="Salamov A."/>
            <person name="Grimwood J."/>
            <person name="Reid I."/>
            <person name="Ishmael N."/>
            <person name="John T."/>
            <person name="Darmond C."/>
            <person name="Moisan M.-C."/>
            <person name="Henrissat B."/>
            <person name="Coutinho P.M."/>
            <person name="Lombard V."/>
            <person name="Natvig D.O."/>
            <person name="Lindquist E."/>
            <person name="Schmutz J."/>
            <person name="Lucas S."/>
            <person name="Harris P."/>
            <person name="Powlowski J."/>
            <person name="Bellemare A."/>
            <person name="Taylor D."/>
            <person name="Butler G."/>
            <person name="de Vries R.P."/>
            <person name="Allijn I.E."/>
            <person name="van den Brink J."/>
            <person name="Ushinsky S."/>
            <person name="Storms R."/>
            <person name="Powell A.J."/>
            <person name="Paulsen I.T."/>
            <person name="Elbourne L.D.H."/>
            <person name="Baker S.E."/>
            <person name="Magnuson J."/>
            <person name="LaBoissiere S."/>
            <person name="Clutterbuck A.J."/>
            <person name="Martinez D."/>
            <person name="Wogulis M."/>
            <person name="de Leon A.L."/>
            <person name="Rey M.W."/>
            <person name="Tsang A."/>
        </authorList>
    </citation>
    <scope>NUCLEOTIDE SEQUENCE [LARGE SCALE GENOMIC DNA]</scope>
    <source>
        <strain evidence="9">ATCC 42464 / BCRC 31852 / DSM 1799</strain>
    </source>
</reference>
<keyword evidence="6" id="KW-0812">Transmembrane</keyword>
<name>G2QLE5_THET4</name>
<dbReference type="GO" id="GO:0071949">
    <property type="term" value="F:FAD binding"/>
    <property type="evidence" value="ECO:0007669"/>
    <property type="project" value="InterPro"/>
</dbReference>
<keyword evidence="6" id="KW-0472">Membrane</keyword>
<dbReference type="eggNOG" id="KOG2614">
    <property type="taxonomic scope" value="Eukaryota"/>
</dbReference>
<proteinExistence type="inferred from homology"/>
<evidence type="ECO:0000256" key="6">
    <source>
        <dbReference type="SAM" id="Phobius"/>
    </source>
</evidence>
<dbReference type="EMBL" id="CP003007">
    <property type="protein sequence ID" value="AEO60776.1"/>
    <property type="molecule type" value="Genomic_DNA"/>
</dbReference>
<evidence type="ECO:0000256" key="1">
    <source>
        <dbReference type="ARBA" id="ARBA00001974"/>
    </source>
</evidence>
<evidence type="ECO:0000259" key="7">
    <source>
        <dbReference type="Pfam" id="PF01494"/>
    </source>
</evidence>
<evidence type="ECO:0000256" key="3">
    <source>
        <dbReference type="ARBA" id="ARBA00022630"/>
    </source>
</evidence>
<organism evidence="8 9">
    <name type="scientific">Thermothelomyces thermophilus (strain ATCC 42464 / BCRC 31852 / DSM 1799)</name>
    <name type="common">Sporotrichum thermophile</name>
    <dbReference type="NCBI Taxonomy" id="573729"/>
    <lineage>
        <taxon>Eukaryota</taxon>
        <taxon>Fungi</taxon>
        <taxon>Dikarya</taxon>
        <taxon>Ascomycota</taxon>
        <taxon>Pezizomycotina</taxon>
        <taxon>Sordariomycetes</taxon>
        <taxon>Sordariomycetidae</taxon>
        <taxon>Sordariales</taxon>
        <taxon>Chaetomiaceae</taxon>
        <taxon>Thermothelomyces</taxon>
    </lineage>
</organism>
<evidence type="ECO:0000313" key="9">
    <source>
        <dbReference type="Proteomes" id="UP000007322"/>
    </source>
</evidence>
<gene>
    <name evidence="8" type="ORF">MYCTH_2310362</name>
</gene>
<evidence type="ECO:0000313" key="8">
    <source>
        <dbReference type="EMBL" id="AEO60776.1"/>
    </source>
</evidence>
<dbReference type="AlphaFoldDB" id="G2QLE5"/>
<dbReference type="Proteomes" id="UP000007322">
    <property type="component" value="Chromosome 6"/>
</dbReference>
<dbReference type="HOGENOM" id="CLU_009665_12_0_1"/>
<dbReference type="VEuPathDB" id="FungiDB:MYCTH_2310362"/>
<keyword evidence="6" id="KW-1133">Transmembrane helix</keyword>
<dbReference type="Pfam" id="PF01494">
    <property type="entry name" value="FAD_binding_3"/>
    <property type="match status" value="1"/>
</dbReference>
<accession>G2QLE5</accession>
<dbReference type="GO" id="GO:0004497">
    <property type="term" value="F:monooxygenase activity"/>
    <property type="evidence" value="ECO:0007669"/>
    <property type="project" value="InterPro"/>
</dbReference>
<dbReference type="InterPro" id="IPR036188">
    <property type="entry name" value="FAD/NAD-bd_sf"/>
</dbReference>
<sequence length="622" mass="69385">MFGISYGITKLQPGDFITCYNPGRCGLAIVAEGGKVFWFVQERLPRTYRLHEIPRYTDDDARDFIARHSDLIFLKGPDGLTLADFWEKTSSFRLVPIEEAKFKLWHWGRIVCVGDSIHKSTPNLGVGANAAIESAAALANGIKRLADQWRATDGSLPNIRDIEAMLAEYHRARVVRADAGVDSSGFLARSHNMHGLGRRLFVRFVMPHTTEFVPELMGNAMIGAVKLDYLPLPMASLTGTKPFNPSQGDGKQESKLKRALFASPLLALAFVAAWVMDPNSAGPWAAALRDSGVFELPSGDFVPILRSFYRLPAFDDFVALVNTFFFPSVYGTDPVSRRQVLSFLTDGTVLLTIWIFESARRANLLTPIQWPHMYATLGQLLGIGVVSPAYCFLHYVLSPIEKFSALDQRLTNTRTSFAALPVVLLTYLLPFYSMLAWPDLLTRQVLLYLWQLYPLWAAAALFAGSRLFLRDTMATDKLSRPLRDLPVMRLYVGAAAALSAVVWWHTRLGAGGLVHVFVPAGLPRSEHNLTRFTAEFLKWDEVFGFGSHLLWLAYLFWDLRSAGMLREGWLRVVGLGLLSLVLFGPGATLGLGWLFREHILATRRHKNALTPESVGRLHGSAF</sequence>